<dbReference type="GO" id="GO:0016298">
    <property type="term" value="F:lipase activity"/>
    <property type="evidence" value="ECO:0007669"/>
    <property type="project" value="TreeGrafter"/>
</dbReference>
<dbReference type="AlphaFoldDB" id="A0A4Q7L6J9"/>
<dbReference type="InterPro" id="IPR002918">
    <property type="entry name" value="Lipase_EstA/Esterase_EstB"/>
</dbReference>
<protein>
    <submittedName>
        <fullName evidence="1">Triacylglycerol lipase</fullName>
    </submittedName>
</protein>
<dbReference type="SUPFAM" id="SSF53474">
    <property type="entry name" value="alpha/beta-Hydrolases"/>
    <property type="match status" value="1"/>
</dbReference>
<sequence length="221" mass="22438">MVVGLSAAAVGFQATFFTAAASPGVNGKDPVILVHGMFGSPSNWDTLKSKLKASGYTDDQLITFGYNSTSQSNVTTSEKFAAKVDEVLAATGASKVDVVGHSMGSLNSRYCVKYTGCAGKVDDWVSLAGPNNGSANAGLGSVLITAREMIPGSEFLERLNAGASLPPGVSGTTIWSPSDGVVMPANSTVLPGLNNIEVAGVTHLGMLRDNAVAGLVATALA</sequence>
<dbReference type="GO" id="GO:0016042">
    <property type="term" value="P:lipid catabolic process"/>
    <property type="evidence" value="ECO:0007669"/>
    <property type="project" value="InterPro"/>
</dbReference>
<dbReference type="Gene3D" id="3.40.50.1820">
    <property type="entry name" value="alpha/beta hydrolase"/>
    <property type="match status" value="1"/>
</dbReference>
<comment type="caution">
    <text evidence="1">The sequence shown here is derived from an EMBL/GenBank/DDBJ whole genome shotgun (WGS) entry which is preliminary data.</text>
</comment>
<evidence type="ECO:0000313" key="2">
    <source>
        <dbReference type="Proteomes" id="UP000294257"/>
    </source>
</evidence>
<keyword evidence="2" id="KW-1185">Reference proteome</keyword>
<dbReference type="PANTHER" id="PTHR32015">
    <property type="entry name" value="FASTING INDUCED LIPASE"/>
    <property type="match status" value="1"/>
</dbReference>
<dbReference type="OrthoDB" id="8871309at2"/>
<dbReference type="PANTHER" id="PTHR32015:SF1">
    <property type="entry name" value="LIPASE"/>
    <property type="match status" value="1"/>
</dbReference>
<dbReference type="Proteomes" id="UP000294257">
    <property type="component" value="Unassembled WGS sequence"/>
</dbReference>
<proteinExistence type="predicted"/>
<dbReference type="Pfam" id="PF01674">
    <property type="entry name" value="Lipase_2"/>
    <property type="match status" value="1"/>
</dbReference>
<reference evidence="1 2" key="1">
    <citation type="submission" date="2019-02" db="EMBL/GenBank/DDBJ databases">
        <title>Genomic Encyclopedia of Type Strains, Phase IV (KMG-IV): sequencing the most valuable type-strain genomes for metagenomic binning, comparative biology and taxonomic classification.</title>
        <authorList>
            <person name="Goeker M."/>
        </authorList>
    </citation>
    <scope>NUCLEOTIDE SEQUENCE [LARGE SCALE GENOMIC DNA]</scope>
    <source>
        <strain evidence="1 2">DSM 101727</strain>
    </source>
</reference>
<dbReference type="InterPro" id="IPR029058">
    <property type="entry name" value="AB_hydrolase_fold"/>
</dbReference>
<gene>
    <name evidence="1" type="ORF">EV193_10196</name>
</gene>
<organism evidence="1 2">
    <name type="scientific">Herbihabitans rhizosphaerae</name>
    <dbReference type="NCBI Taxonomy" id="1872711"/>
    <lineage>
        <taxon>Bacteria</taxon>
        <taxon>Bacillati</taxon>
        <taxon>Actinomycetota</taxon>
        <taxon>Actinomycetes</taxon>
        <taxon>Pseudonocardiales</taxon>
        <taxon>Pseudonocardiaceae</taxon>
        <taxon>Herbihabitans</taxon>
    </lineage>
</organism>
<evidence type="ECO:0000313" key="1">
    <source>
        <dbReference type="EMBL" id="RZS44221.1"/>
    </source>
</evidence>
<dbReference type="EMBL" id="SGWQ01000001">
    <property type="protein sequence ID" value="RZS44221.1"/>
    <property type="molecule type" value="Genomic_DNA"/>
</dbReference>
<accession>A0A4Q7L6J9</accession>
<dbReference type="RefSeq" id="WP_130341934.1">
    <property type="nucleotide sequence ID" value="NZ_SGWQ01000001.1"/>
</dbReference>
<name>A0A4Q7L6J9_9PSEU</name>